<sequence length="253" mass="27704" precursor="true">MYRALFRPVATLLAPLLILLSSPSMANIPEDSTQLVLTLTGDWNAPTGHAFRFERRGDRWHQVGAETPVNVGRAGLGWGLGLHQPQPGLQKVEGDGRAPAGIFLLGDAFGYGPKLQTGLGYQPMSKGHFCIDVKGSPYYNQTVDAGEVGAEAVQGSSEGMRRDLHYGDDQYKKGIFVQHNPSNLDGAGSCIFIHLWSGQGEPTAGCTAYAEPEMDRLLAWLKSDAKPVYVALPVPAYRELREEWQLPQVRWSQ</sequence>
<keyword evidence="3" id="KW-1185">Reference proteome</keyword>
<evidence type="ECO:0000256" key="1">
    <source>
        <dbReference type="SAM" id="SignalP"/>
    </source>
</evidence>
<reference evidence="3" key="1">
    <citation type="submission" date="2016-01" db="EMBL/GenBank/DDBJ databases">
        <title>Complete genome sequence of Microbulbifer sp. CCB-MM1, a halophile isolated from Matang Mangrove Forest, Perak.</title>
        <authorList>
            <person name="Moh T.H."/>
            <person name="Dinesh B."/>
            <person name="Lau N.-S."/>
            <person name="Go F."/>
            <person name="Alexander Chong S.-C."/>
        </authorList>
    </citation>
    <scope>NUCLEOTIDE SEQUENCE [LARGE SCALE GENOMIC DNA]</scope>
    <source>
        <strain evidence="3">CCB-MM1</strain>
    </source>
</reference>
<dbReference type="PANTHER" id="PTHR38589:SF1">
    <property type="entry name" value="BLR0621 PROTEIN"/>
    <property type="match status" value="1"/>
</dbReference>
<name>A0A1C9WAR0_9GAMM</name>
<dbReference type="PATRIC" id="fig|1769779.3.peg.2835"/>
<gene>
    <name evidence="2" type="ORF">AUP74_02839</name>
</gene>
<feature type="signal peptide" evidence="1">
    <location>
        <begin position="1"/>
        <end position="26"/>
    </location>
</feature>
<feature type="chain" id="PRO_5008895641" description="L,D-transpeptidase catalytic domain" evidence="1">
    <location>
        <begin position="27"/>
        <end position="253"/>
    </location>
</feature>
<accession>A0A1C9WAR0</accession>
<dbReference type="STRING" id="1769779.AUP74_02839"/>
<evidence type="ECO:0000313" key="2">
    <source>
        <dbReference type="EMBL" id="AOS98234.1"/>
    </source>
</evidence>
<dbReference type="OrthoDB" id="9804204at2"/>
<protein>
    <recommendedName>
        <fullName evidence="4">L,D-transpeptidase catalytic domain</fullName>
    </recommendedName>
</protein>
<dbReference type="RefSeq" id="WP_069948116.1">
    <property type="nucleotide sequence ID" value="NZ_CP014143.1"/>
</dbReference>
<organism evidence="2 3">
    <name type="scientific">Microbulbifer aggregans</name>
    <dbReference type="NCBI Taxonomy" id="1769779"/>
    <lineage>
        <taxon>Bacteria</taxon>
        <taxon>Pseudomonadati</taxon>
        <taxon>Pseudomonadota</taxon>
        <taxon>Gammaproteobacteria</taxon>
        <taxon>Cellvibrionales</taxon>
        <taxon>Microbulbiferaceae</taxon>
        <taxon>Microbulbifer</taxon>
    </lineage>
</organism>
<dbReference type="PANTHER" id="PTHR38589">
    <property type="entry name" value="BLR0621 PROTEIN"/>
    <property type="match status" value="1"/>
</dbReference>
<dbReference type="KEGG" id="micc:AUP74_02839"/>
<evidence type="ECO:0008006" key="4">
    <source>
        <dbReference type="Google" id="ProtNLM"/>
    </source>
</evidence>
<evidence type="ECO:0000313" key="3">
    <source>
        <dbReference type="Proteomes" id="UP000095672"/>
    </source>
</evidence>
<dbReference type="Proteomes" id="UP000095672">
    <property type="component" value="Chromosome"/>
</dbReference>
<proteinExistence type="predicted"/>
<dbReference type="AlphaFoldDB" id="A0A1C9WAR0"/>
<keyword evidence="1" id="KW-0732">Signal</keyword>
<dbReference type="EMBL" id="CP014143">
    <property type="protein sequence ID" value="AOS98234.1"/>
    <property type="molecule type" value="Genomic_DNA"/>
</dbReference>